<dbReference type="Pfam" id="PF02996">
    <property type="entry name" value="Prefoldin"/>
    <property type="match status" value="1"/>
</dbReference>
<keyword evidence="3" id="KW-1185">Reference proteome</keyword>
<feature type="coiled-coil region" evidence="2">
    <location>
        <begin position="17"/>
        <end position="44"/>
    </location>
</feature>
<evidence type="ECO:0000313" key="4">
    <source>
        <dbReference type="RefSeq" id="XP_015190638.1"/>
    </source>
</evidence>
<dbReference type="Proteomes" id="UP000694924">
    <property type="component" value="Unplaced"/>
</dbReference>
<dbReference type="NCBIfam" id="TIGR00293">
    <property type="entry name" value="prefoldin subunit alpha"/>
    <property type="match status" value="1"/>
</dbReference>
<dbReference type="GeneID" id="107074094"/>
<accession>A0ABM1JDV0</accession>
<gene>
    <name evidence="4" type="primary">LOC107074094</name>
</gene>
<dbReference type="RefSeq" id="XP_015190638.1">
    <property type="nucleotide sequence ID" value="XM_015335152.1"/>
</dbReference>
<evidence type="ECO:0000256" key="2">
    <source>
        <dbReference type="SAM" id="Coils"/>
    </source>
</evidence>
<keyword evidence="2" id="KW-0175">Coiled coil</keyword>
<sequence length="143" mass="16308">MNPDIQKKILQFEAFINDVLKTDLAKLEEKLNSKNTDIAEFIQLKTIITTLQSNGFNKSGFKTQVDIGNNFYVEANVEDASNILLDVGLGHYVEFSLEEALIIINVRIKLFEKQITHIRKQIARTNAHIKLILIGIRDLQGLR</sequence>
<dbReference type="PANTHER" id="PTHR13345">
    <property type="entry name" value="MEDIATOR OF RNA POLYMERASE II TRANSCRIPTION SUBUNIT 10"/>
    <property type="match status" value="1"/>
</dbReference>
<comment type="similarity">
    <text evidence="1">Belongs to the UXT family.</text>
</comment>
<dbReference type="CDD" id="cd23158">
    <property type="entry name" value="Prefoldin_UXT"/>
    <property type="match status" value="1"/>
</dbReference>
<reference evidence="4" key="1">
    <citation type="submission" date="2025-08" db="UniProtKB">
        <authorList>
            <consortium name="RefSeq"/>
        </authorList>
    </citation>
    <scope>IDENTIFICATION</scope>
    <source>
        <tissue evidence="4">Whole body</tissue>
    </source>
</reference>
<name>A0ABM1JDV0_POLDO</name>
<organism evidence="3 4">
    <name type="scientific">Polistes dominula</name>
    <name type="common">European paper wasp</name>
    <name type="synonym">Vespa dominula</name>
    <dbReference type="NCBI Taxonomy" id="743375"/>
    <lineage>
        <taxon>Eukaryota</taxon>
        <taxon>Metazoa</taxon>
        <taxon>Ecdysozoa</taxon>
        <taxon>Arthropoda</taxon>
        <taxon>Hexapoda</taxon>
        <taxon>Insecta</taxon>
        <taxon>Pterygota</taxon>
        <taxon>Neoptera</taxon>
        <taxon>Endopterygota</taxon>
        <taxon>Hymenoptera</taxon>
        <taxon>Apocrita</taxon>
        <taxon>Aculeata</taxon>
        <taxon>Vespoidea</taxon>
        <taxon>Vespidae</taxon>
        <taxon>Polistinae</taxon>
        <taxon>Polistini</taxon>
        <taxon>Polistes</taxon>
    </lineage>
</organism>
<dbReference type="InterPro" id="IPR004127">
    <property type="entry name" value="Prefoldin_subunit_alpha"/>
</dbReference>
<evidence type="ECO:0000313" key="3">
    <source>
        <dbReference type="Proteomes" id="UP000694924"/>
    </source>
</evidence>
<dbReference type="InterPro" id="IPR009053">
    <property type="entry name" value="Prefoldin"/>
</dbReference>
<evidence type="ECO:0000256" key="1">
    <source>
        <dbReference type="ARBA" id="ARBA00007666"/>
    </source>
</evidence>
<dbReference type="PANTHER" id="PTHR13345:SF9">
    <property type="entry name" value="PROTEIN UXT"/>
    <property type="match status" value="1"/>
</dbReference>
<dbReference type="SUPFAM" id="SSF46579">
    <property type="entry name" value="Prefoldin"/>
    <property type="match status" value="1"/>
</dbReference>
<dbReference type="PRINTS" id="PR01502">
    <property type="entry name" value="UXTPROTEIN"/>
</dbReference>
<protein>
    <submittedName>
        <fullName evidence="4">Protein UXT homolog</fullName>
    </submittedName>
</protein>
<proteinExistence type="inferred from homology"/>
<dbReference type="InterPro" id="IPR003994">
    <property type="entry name" value="UXT"/>
</dbReference>
<dbReference type="Gene3D" id="1.10.287.370">
    <property type="match status" value="1"/>
</dbReference>